<name>A0ABS3YWG4_9BACT</name>
<proteinExistence type="predicted"/>
<evidence type="ECO:0000313" key="2">
    <source>
        <dbReference type="Proteomes" id="UP000677244"/>
    </source>
</evidence>
<organism evidence="1 2">
    <name type="scientific">Niastella soli</name>
    <dbReference type="NCBI Taxonomy" id="2821487"/>
    <lineage>
        <taxon>Bacteria</taxon>
        <taxon>Pseudomonadati</taxon>
        <taxon>Bacteroidota</taxon>
        <taxon>Chitinophagia</taxon>
        <taxon>Chitinophagales</taxon>
        <taxon>Chitinophagaceae</taxon>
        <taxon>Niastella</taxon>
    </lineage>
</organism>
<dbReference type="EMBL" id="JAGHKO010000004">
    <property type="protein sequence ID" value="MBO9202078.1"/>
    <property type="molecule type" value="Genomic_DNA"/>
</dbReference>
<gene>
    <name evidence="1" type="ORF">J7I42_17470</name>
</gene>
<protein>
    <submittedName>
        <fullName evidence="1">Uncharacterized protein</fullName>
    </submittedName>
</protein>
<keyword evidence="2" id="KW-1185">Reference proteome</keyword>
<accession>A0ABS3YWG4</accession>
<reference evidence="1 2" key="1">
    <citation type="submission" date="2021-03" db="EMBL/GenBank/DDBJ databases">
        <title>Assistant Professor.</title>
        <authorList>
            <person name="Huq M.A."/>
        </authorList>
    </citation>
    <scope>NUCLEOTIDE SEQUENCE [LARGE SCALE GENOMIC DNA]</scope>
    <source>
        <strain evidence="1 2">MAH-29</strain>
    </source>
</reference>
<comment type="caution">
    <text evidence="1">The sequence shown here is derived from an EMBL/GenBank/DDBJ whole genome shotgun (WGS) entry which is preliminary data.</text>
</comment>
<evidence type="ECO:0000313" key="1">
    <source>
        <dbReference type="EMBL" id="MBO9202078.1"/>
    </source>
</evidence>
<sequence>MFVFEWHEILFENTNVLMMKTISRILKDVTNIFSSVPETRKLIIRAIATKGAQTYRLAQPSITSNSQFGRRAAIALKSDTVSTSVLHDSHQII</sequence>
<dbReference type="Proteomes" id="UP000677244">
    <property type="component" value="Unassembled WGS sequence"/>
</dbReference>